<name>A0ABW6HDA7_9ACTN</name>
<dbReference type="EMBL" id="JBHYTS010000063">
    <property type="protein sequence ID" value="MFE1754622.1"/>
    <property type="molecule type" value="Genomic_DNA"/>
</dbReference>
<evidence type="ECO:0000259" key="3">
    <source>
        <dbReference type="Pfam" id="PF03807"/>
    </source>
</evidence>
<dbReference type="InterPro" id="IPR036291">
    <property type="entry name" value="NAD(P)-bd_dom_sf"/>
</dbReference>
<protein>
    <submittedName>
        <fullName evidence="4">NADPH-dependent F420 reductase</fullName>
    </submittedName>
</protein>
<evidence type="ECO:0000256" key="1">
    <source>
        <dbReference type="ARBA" id="ARBA00023002"/>
    </source>
</evidence>
<keyword evidence="5" id="KW-1185">Reference proteome</keyword>
<dbReference type="Proteomes" id="UP001599756">
    <property type="component" value="Unassembled WGS sequence"/>
</dbReference>
<evidence type="ECO:0000256" key="2">
    <source>
        <dbReference type="SAM" id="MobiDB-lite"/>
    </source>
</evidence>
<evidence type="ECO:0000313" key="4">
    <source>
        <dbReference type="EMBL" id="MFE1754622.1"/>
    </source>
</evidence>
<dbReference type="PANTHER" id="PTHR14239">
    <property type="entry name" value="DUDULIN-RELATED"/>
    <property type="match status" value="1"/>
</dbReference>
<feature type="region of interest" description="Disordered" evidence="2">
    <location>
        <begin position="203"/>
        <end position="267"/>
    </location>
</feature>
<gene>
    <name evidence="4" type="ORF">ACFW88_29465</name>
</gene>
<sequence length="267" mass="28297">MEINIVGPGNMGRAIAARALTGGHSVCLVHPDADRGRAAAAELKQRFPDGETGSATAAQAADMTVLALLYNVTLEVAGSARAMLSGQVVVDICNPVDFATMDSRVTPADTSAAEQIQQVVGTDAKVVKAFNTTFAGLLTTGEGHGFPLDVLIAGDNSPAKAKVAELISSGAMRPLDVGPLRRARELEALGFLHISVQQPLGLNWHSHQDPPLTEPDGPVHPTLPSQPKARRSSGLATSLGHRCHRQATRRRRLPRCRQTARPPLRRS</sequence>
<organism evidence="4 5">
    <name type="scientific">Streptomyces anandii</name>
    <dbReference type="NCBI Taxonomy" id="285454"/>
    <lineage>
        <taxon>Bacteria</taxon>
        <taxon>Bacillati</taxon>
        <taxon>Actinomycetota</taxon>
        <taxon>Actinomycetes</taxon>
        <taxon>Kitasatosporales</taxon>
        <taxon>Streptomycetaceae</taxon>
        <taxon>Streptomyces</taxon>
    </lineage>
</organism>
<dbReference type="RefSeq" id="WP_381842889.1">
    <property type="nucleotide sequence ID" value="NZ_JBHYTS010000063.1"/>
</dbReference>
<feature type="compositionally biased region" description="Low complexity" evidence="2">
    <location>
        <begin position="256"/>
        <end position="267"/>
    </location>
</feature>
<dbReference type="Pfam" id="PF03807">
    <property type="entry name" value="F420_oxidored"/>
    <property type="match status" value="1"/>
</dbReference>
<reference evidence="4 5" key="1">
    <citation type="submission" date="2024-09" db="EMBL/GenBank/DDBJ databases">
        <title>The Natural Products Discovery Center: Release of the First 8490 Sequenced Strains for Exploring Actinobacteria Biosynthetic Diversity.</title>
        <authorList>
            <person name="Kalkreuter E."/>
            <person name="Kautsar S.A."/>
            <person name="Yang D."/>
            <person name="Bader C.D."/>
            <person name="Teijaro C.N."/>
            <person name="Fluegel L."/>
            <person name="Davis C.M."/>
            <person name="Simpson J.R."/>
            <person name="Lauterbach L."/>
            <person name="Steele A.D."/>
            <person name="Gui C."/>
            <person name="Meng S."/>
            <person name="Li G."/>
            <person name="Viehrig K."/>
            <person name="Ye F."/>
            <person name="Su P."/>
            <person name="Kiefer A.F."/>
            <person name="Nichols A."/>
            <person name="Cepeda A.J."/>
            <person name="Yan W."/>
            <person name="Fan B."/>
            <person name="Jiang Y."/>
            <person name="Adhikari A."/>
            <person name="Zheng C.-J."/>
            <person name="Schuster L."/>
            <person name="Cowan T.M."/>
            <person name="Smanski M.J."/>
            <person name="Chevrette M.G."/>
            <person name="De Carvalho L.P.S."/>
            <person name="Shen B."/>
        </authorList>
    </citation>
    <scope>NUCLEOTIDE SEQUENCE [LARGE SCALE GENOMIC DNA]</scope>
    <source>
        <strain evidence="4 5">NPDC059500</strain>
    </source>
</reference>
<comment type="caution">
    <text evidence="4">The sequence shown here is derived from an EMBL/GenBank/DDBJ whole genome shotgun (WGS) entry which is preliminary data.</text>
</comment>
<dbReference type="PANTHER" id="PTHR14239:SF10">
    <property type="entry name" value="REDUCTASE"/>
    <property type="match status" value="1"/>
</dbReference>
<feature type="domain" description="Pyrroline-5-carboxylate reductase catalytic N-terminal" evidence="3">
    <location>
        <begin position="3"/>
        <end position="95"/>
    </location>
</feature>
<dbReference type="InterPro" id="IPR051267">
    <property type="entry name" value="STEAP_metalloreductase"/>
</dbReference>
<proteinExistence type="predicted"/>
<dbReference type="InterPro" id="IPR028939">
    <property type="entry name" value="P5C_Rdtase_cat_N"/>
</dbReference>
<dbReference type="SUPFAM" id="SSF51735">
    <property type="entry name" value="NAD(P)-binding Rossmann-fold domains"/>
    <property type="match status" value="1"/>
</dbReference>
<dbReference type="Gene3D" id="3.40.50.720">
    <property type="entry name" value="NAD(P)-binding Rossmann-like Domain"/>
    <property type="match status" value="1"/>
</dbReference>
<keyword evidence="1" id="KW-0560">Oxidoreductase</keyword>
<evidence type="ECO:0000313" key="5">
    <source>
        <dbReference type="Proteomes" id="UP001599756"/>
    </source>
</evidence>
<feature type="compositionally biased region" description="Basic residues" evidence="2">
    <location>
        <begin position="241"/>
        <end position="255"/>
    </location>
</feature>
<accession>A0ABW6HDA7</accession>